<organism evidence="2">
    <name type="scientific">Oryza brachyantha</name>
    <name type="common">malo sina</name>
    <dbReference type="NCBI Taxonomy" id="4533"/>
    <lineage>
        <taxon>Eukaryota</taxon>
        <taxon>Viridiplantae</taxon>
        <taxon>Streptophyta</taxon>
        <taxon>Embryophyta</taxon>
        <taxon>Tracheophyta</taxon>
        <taxon>Spermatophyta</taxon>
        <taxon>Magnoliopsida</taxon>
        <taxon>Liliopsida</taxon>
        <taxon>Poales</taxon>
        <taxon>Poaceae</taxon>
        <taxon>BOP clade</taxon>
        <taxon>Oryzoideae</taxon>
        <taxon>Oryzeae</taxon>
        <taxon>Oryzinae</taxon>
        <taxon>Oryza</taxon>
    </lineage>
</organism>
<dbReference type="Gramene" id="OB01G48330.1">
    <property type="protein sequence ID" value="OB01G48330.1"/>
    <property type="gene ID" value="OB01G48330"/>
</dbReference>
<evidence type="ECO:0000256" key="1">
    <source>
        <dbReference type="SAM" id="MobiDB-lite"/>
    </source>
</evidence>
<reference evidence="2" key="1">
    <citation type="journal article" date="2013" name="Nat. Commun.">
        <title>Whole-genome sequencing of Oryza brachyantha reveals mechanisms underlying Oryza genome evolution.</title>
        <authorList>
            <person name="Chen J."/>
            <person name="Huang Q."/>
            <person name="Gao D."/>
            <person name="Wang J."/>
            <person name="Lang Y."/>
            <person name="Liu T."/>
            <person name="Li B."/>
            <person name="Bai Z."/>
            <person name="Luis Goicoechea J."/>
            <person name="Liang C."/>
            <person name="Chen C."/>
            <person name="Zhang W."/>
            <person name="Sun S."/>
            <person name="Liao Y."/>
            <person name="Zhang X."/>
            <person name="Yang L."/>
            <person name="Song C."/>
            <person name="Wang M."/>
            <person name="Shi J."/>
            <person name="Liu G."/>
            <person name="Liu J."/>
            <person name="Zhou H."/>
            <person name="Zhou W."/>
            <person name="Yu Q."/>
            <person name="An N."/>
            <person name="Chen Y."/>
            <person name="Cai Q."/>
            <person name="Wang B."/>
            <person name="Liu B."/>
            <person name="Min J."/>
            <person name="Huang Y."/>
            <person name="Wu H."/>
            <person name="Li Z."/>
            <person name="Zhang Y."/>
            <person name="Yin Y."/>
            <person name="Song W."/>
            <person name="Jiang J."/>
            <person name="Jackson S.A."/>
            <person name="Wing R.A."/>
            <person name="Wang J."/>
            <person name="Chen M."/>
        </authorList>
    </citation>
    <scope>NUCLEOTIDE SEQUENCE [LARGE SCALE GENOMIC DNA]</scope>
    <source>
        <strain evidence="2">cv. IRGC 101232</strain>
    </source>
</reference>
<keyword evidence="3" id="KW-1185">Reference proteome</keyword>
<reference evidence="2" key="2">
    <citation type="submission" date="2013-04" db="UniProtKB">
        <authorList>
            <consortium name="EnsemblPlants"/>
        </authorList>
    </citation>
    <scope>IDENTIFICATION</scope>
</reference>
<dbReference type="EnsemblPlants" id="OB01G48330.1">
    <property type="protein sequence ID" value="OB01G48330.1"/>
    <property type="gene ID" value="OB01G48330"/>
</dbReference>
<accession>J3L6H7</accession>
<evidence type="ECO:0000313" key="2">
    <source>
        <dbReference type="EnsemblPlants" id="OB01G48330.1"/>
    </source>
</evidence>
<dbReference type="AlphaFoldDB" id="J3L6H7"/>
<evidence type="ECO:0000313" key="3">
    <source>
        <dbReference type="Proteomes" id="UP000006038"/>
    </source>
</evidence>
<feature type="compositionally biased region" description="Basic and acidic residues" evidence="1">
    <location>
        <begin position="68"/>
        <end position="79"/>
    </location>
</feature>
<sequence length="79" mass="8528">ARHTPLAVHSPLLRSVLDCFPPLLPTFPHCSRGASCAVRHRLYNAARPPSASPQRRLVSTSVSSSSHSDAREIDPPPGH</sequence>
<feature type="compositionally biased region" description="Low complexity" evidence="1">
    <location>
        <begin position="58"/>
        <end position="67"/>
    </location>
</feature>
<proteinExistence type="predicted"/>
<dbReference type="Proteomes" id="UP000006038">
    <property type="component" value="Chromosome 1"/>
</dbReference>
<feature type="region of interest" description="Disordered" evidence="1">
    <location>
        <begin position="46"/>
        <end position="79"/>
    </location>
</feature>
<dbReference type="HOGENOM" id="CLU_2613041_0_0_1"/>
<name>J3L6H7_ORYBR</name>
<protein>
    <submittedName>
        <fullName evidence="2">Uncharacterized protein</fullName>
    </submittedName>
</protein>